<protein>
    <submittedName>
        <fullName evidence="16">Formate dehydrogenase</fullName>
    </submittedName>
</protein>
<comment type="similarity">
    <text evidence="3">Belongs to the HupC/HyaC/HydC family.</text>
</comment>
<evidence type="ECO:0000259" key="15">
    <source>
        <dbReference type="Pfam" id="PF01292"/>
    </source>
</evidence>
<keyword evidence="9" id="KW-0479">Metal-binding</keyword>
<accession>A0ABM5P689</accession>
<evidence type="ECO:0000256" key="1">
    <source>
        <dbReference type="ARBA" id="ARBA00001971"/>
    </source>
</evidence>
<dbReference type="Pfam" id="PF01292">
    <property type="entry name" value="Ni_hydr_CYTB"/>
    <property type="match status" value="1"/>
</dbReference>
<evidence type="ECO:0000256" key="14">
    <source>
        <dbReference type="SAM" id="Phobius"/>
    </source>
</evidence>
<dbReference type="InterPro" id="IPR006471">
    <property type="entry name" value="Formate_DH_gsu"/>
</dbReference>
<sequence length="226" mass="25898">MAVQKPNSPRVPGKILRFTKGERLSHWVHVVSFFVLLLTGWGILSEFFRPTLMIFGGVDVSRILHRVFAVIFVVVIVAMFFVKDPKYHWEWLRSAFRFTKADIQHIMAFPKEFFGGHANYPAQGKFSGGEKINSLITILGSAFIILSGFIMWFPQVFPDQLVRIAYPVHDLAMFMMVTALMGHLYLALLHPVSRVALEGMVKGYVPEKFAQAHHAAWYEEVKEQEK</sequence>
<proteinExistence type="inferred from homology"/>
<keyword evidence="8 14" id="KW-0812">Transmembrane</keyword>
<dbReference type="PANTHER" id="PTHR30074:SF6">
    <property type="entry name" value="FORMATE DEHYDROGENASE GAMMA SUBUNIT"/>
    <property type="match status" value="1"/>
</dbReference>
<dbReference type="InterPro" id="IPR011577">
    <property type="entry name" value="Cyt_b561_bac/Ni-Hgenase"/>
</dbReference>
<evidence type="ECO:0000256" key="4">
    <source>
        <dbReference type="ARBA" id="ARBA00010747"/>
    </source>
</evidence>
<comment type="subcellular location">
    <subcellularLocation>
        <location evidence="2">Cell membrane</location>
        <topology evidence="2">Multi-pass membrane protein</topology>
    </subcellularLocation>
</comment>
<keyword evidence="11 14" id="KW-1133">Transmembrane helix</keyword>
<evidence type="ECO:0000256" key="13">
    <source>
        <dbReference type="ARBA" id="ARBA00023136"/>
    </source>
</evidence>
<dbReference type="RefSeq" id="WP_019225934.1">
    <property type="nucleotide sequence ID" value="NZ_CP007033.1"/>
</dbReference>
<feature type="transmembrane region" description="Helical" evidence="14">
    <location>
        <begin position="63"/>
        <end position="82"/>
    </location>
</feature>
<evidence type="ECO:0000256" key="2">
    <source>
        <dbReference type="ARBA" id="ARBA00004651"/>
    </source>
</evidence>
<evidence type="ECO:0000256" key="11">
    <source>
        <dbReference type="ARBA" id="ARBA00022989"/>
    </source>
</evidence>
<name>A0ABM5P689_DEHRP</name>
<dbReference type="EMBL" id="CP007033">
    <property type="protein sequence ID" value="AHF10162.1"/>
    <property type="molecule type" value="Genomic_DNA"/>
</dbReference>
<keyword evidence="7" id="KW-0349">Heme</keyword>
<feature type="transmembrane region" description="Helical" evidence="14">
    <location>
        <begin position="173"/>
        <end position="192"/>
    </location>
</feature>
<evidence type="ECO:0000256" key="12">
    <source>
        <dbReference type="ARBA" id="ARBA00023004"/>
    </source>
</evidence>
<keyword evidence="13 14" id="KW-0472">Membrane</keyword>
<evidence type="ECO:0000256" key="3">
    <source>
        <dbReference type="ARBA" id="ARBA00008622"/>
    </source>
</evidence>
<gene>
    <name evidence="16" type="ORF">DEHRE_08765</name>
</gene>
<organism evidence="16 17">
    <name type="scientific">Dehalobacter restrictus (strain DSM 9455 / PER-K23)</name>
    <dbReference type="NCBI Taxonomy" id="871738"/>
    <lineage>
        <taxon>Bacteria</taxon>
        <taxon>Bacillati</taxon>
        <taxon>Bacillota</taxon>
        <taxon>Clostridia</taxon>
        <taxon>Eubacteriales</taxon>
        <taxon>Desulfitobacteriaceae</taxon>
        <taxon>Dehalobacter</taxon>
    </lineage>
</organism>
<evidence type="ECO:0000256" key="9">
    <source>
        <dbReference type="ARBA" id="ARBA00022723"/>
    </source>
</evidence>
<dbReference type="InterPro" id="IPR016174">
    <property type="entry name" value="Di-haem_cyt_TM"/>
</dbReference>
<dbReference type="InterPro" id="IPR051817">
    <property type="entry name" value="FDH_cytochrome_b556_subunit"/>
</dbReference>
<keyword evidence="12" id="KW-0408">Iron</keyword>
<evidence type="ECO:0000256" key="6">
    <source>
        <dbReference type="ARBA" id="ARBA00022475"/>
    </source>
</evidence>
<feature type="transmembrane region" description="Helical" evidence="14">
    <location>
        <begin position="135"/>
        <end position="153"/>
    </location>
</feature>
<keyword evidence="6" id="KW-1003">Cell membrane</keyword>
<dbReference type="Proteomes" id="UP000018934">
    <property type="component" value="Chromosome"/>
</dbReference>
<dbReference type="InterPro" id="IPR000516">
    <property type="entry name" value="Ni-dep_Hydgase_cyt-B"/>
</dbReference>
<evidence type="ECO:0000256" key="5">
    <source>
        <dbReference type="ARBA" id="ARBA00022448"/>
    </source>
</evidence>
<evidence type="ECO:0000256" key="7">
    <source>
        <dbReference type="ARBA" id="ARBA00022617"/>
    </source>
</evidence>
<keyword evidence="10" id="KW-0249">Electron transport</keyword>
<comment type="cofactor">
    <cofactor evidence="1">
        <name>heme</name>
        <dbReference type="ChEBI" id="CHEBI:30413"/>
    </cofactor>
</comment>
<evidence type="ECO:0000256" key="10">
    <source>
        <dbReference type="ARBA" id="ARBA00022982"/>
    </source>
</evidence>
<dbReference type="NCBIfam" id="TIGR01583">
    <property type="entry name" value="formate-DH-gamm"/>
    <property type="match status" value="1"/>
</dbReference>
<dbReference type="PRINTS" id="PR00161">
    <property type="entry name" value="NIHGNASECYTB"/>
</dbReference>
<keyword evidence="5" id="KW-0813">Transport</keyword>
<feature type="transmembrane region" description="Helical" evidence="14">
    <location>
        <begin position="24"/>
        <end position="43"/>
    </location>
</feature>
<evidence type="ECO:0000313" key="17">
    <source>
        <dbReference type="Proteomes" id="UP000018934"/>
    </source>
</evidence>
<dbReference type="Gene3D" id="1.20.950.20">
    <property type="entry name" value="Transmembrane di-heme cytochromes, Chain C"/>
    <property type="match status" value="1"/>
</dbReference>
<dbReference type="SUPFAM" id="SSF81342">
    <property type="entry name" value="Transmembrane di-heme cytochromes"/>
    <property type="match status" value="1"/>
</dbReference>
<keyword evidence="17" id="KW-1185">Reference proteome</keyword>
<reference evidence="16 17" key="1">
    <citation type="journal article" date="2013" name="Stand. Genomic Sci.">
        <title>Complete genome sequence of Dehalobacter restrictus PER-K23(T.).</title>
        <authorList>
            <person name="Kruse T."/>
            <person name="Maillard J."/>
            <person name="Goodwin L."/>
            <person name="Woyke T."/>
            <person name="Teshima H."/>
            <person name="Bruce D."/>
            <person name="Detter C."/>
            <person name="Tapia R."/>
            <person name="Han C."/>
            <person name="Huntemann M."/>
            <person name="Wei C.L."/>
            <person name="Han J."/>
            <person name="Chen A."/>
            <person name="Kyrpides N."/>
            <person name="Szeto E."/>
            <person name="Markowitz V."/>
            <person name="Ivanova N."/>
            <person name="Pagani I."/>
            <person name="Pati A."/>
            <person name="Pitluck S."/>
            <person name="Nolan M."/>
            <person name="Holliger C."/>
            <person name="Smidt H."/>
        </authorList>
    </citation>
    <scope>NUCLEOTIDE SEQUENCE [LARGE SCALE GENOMIC DNA]</scope>
    <source>
        <strain evidence="17">DSM 9455</strain>
    </source>
</reference>
<feature type="domain" description="Cytochrome b561 bacterial/Ni-hydrogenase" evidence="15">
    <location>
        <begin position="17"/>
        <end position="203"/>
    </location>
</feature>
<evidence type="ECO:0000256" key="8">
    <source>
        <dbReference type="ARBA" id="ARBA00022692"/>
    </source>
</evidence>
<evidence type="ECO:0000313" key="16">
    <source>
        <dbReference type="EMBL" id="AHF10162.1"/>
    </source>
</evidence>
<dbReference type="PANTHER" id="PTHR30074">
    <property type="entry name" value="FORMATE DEHYDROGENASE, NITRATE-INDUCIBLE, CYTOCHROME B556 FDN SUBUNIT"/>
    <property type="match status" value="1"/>
</dbReference>
<comment type="similarity">
    <text evidence="4">Belongs to the formate dehydrogenase gamma subunit family.</text>
</comment>